<sequence length="240" mass="25227">MEVIPVIDLKGGAVVAARRGLRDAYAPIATRLAQTSDPFDVAAGFLTIFPFRTIYVADLDAIAARGGHEDILVALSAALPDVTFWVDSGIGDARRAVAWLARHPRARLVLGSESLKSMDCLDQIAGDERVILSLDTHRGALLGPPGILEAVHFWPARVIAMSLDRVGAGEGPDLKRLVGIAARSPSTKLYAAGGVRGLKDLKNLMKAGMAGALVASALHDGRLTGAELASLVDTTPVTHE</sequence>
<protein>
    <submittedName>
        <fullName evidence="6">Phosphoribosylformimino-5-aminoimidazole carboxamide ribotide isomerase</fullName>
    </submittedName>
</protein>
<proteinExistence type="inferred from homology"/>
<dbReference type="GO" id="GO:0000162">
    <property type="term" value="P:L-tryptophan biosynthetic process"/>
    <property type="evidence" value="ECO:0007669"/>
    <property type="project" value="TreeGrafter"/>
</dbReference>
<dbReference type="RefSeq" id="WP_091675811.1">
    <property type="nucleotide sequence ID" value="NZ_FOSN01000001.1"/>
</dbReference>
<dbReference type="InterPro" id="IPR011060">
    <property type="entry name" value="RibuloseP-bd_barrel"/>
</dbReference>
<dbReference type="AlphaFoldDB" id="A0A1I3VTE7"/>
<gene>
    <name evidence="6" type="ORF">SAMN05444581_10192</name>
</gene>
<dbReference type="EMBL" id="FOSN01000001">
    <property type="protein sequence ID" value="SFJ98430.1"/>
    <property type="molecule type" value="Genomic_DNA"/>
</dbReference>
<dbReference type="GO" id="GO:0005737">
    <property type="term" value="C:cytoplasm"/>
    <property type="evidence" value="ECO:0007669"/>
    <property type="project" value="TreeGrafter"/>
</dbReference>
<dbReference type="OrthoDB" id="8535539at2"/>
<comment type="similarity">
    <text evidence="1 5">Belongs to the HisA/HisF family.</text>
</comment>
<comment type="pathway">
    <text evidence="4">Amino-acid biosynthesis.</text>
</comment>
<evidence type="ECO:0000256" key="4">
    <source>
        <dbReference type="ARBA" id="ARBA00029440"/>
    </source>
</evidence>
<dbReference type="Pfam" id="PF00977">
    <property type="entry name" value="His_biosynth"/>
    <property type="match status" value="1"/>
</dbReference>
<dbReference type="InterPro" id="IPR044524">
    <property type="entry name" value="Isoase_HisA-like"/>
</dbReference>
<dbReference type="GO" id="GO:0000105">
    <property type="term" value="P:L-histidine biosynthetic process"/>
    <property type="evidence" value="ECO:0007669"/>
    <property type="project" value="UniProtKB-KW"/>
</dbReference>
<dbReference type="CDD" id="cd04723">
    <property type="entry name" value="HisA_HisF"/>
    <property type="match status" value="1"/>
</dbReference>
<evidence type="ECO:0000256" key="2">
    <source>
        <dbReference type="ARBA" id="ARBA00022605"/>
    </source>
</evidence>
<evidence type="ECO:0000256" key="5">
    <source>
        <dbReference type="RuleBase" id="RU003657"/>
    </source>
</evidence>
<keyword evidence="7" id="KW-1185">Reference proteome</keyword>
<name>A0A1I3VTE7_9HYPH</name>
<evidence type="ECO:0000256" key="3">
    <source>
        <dbReference type="ARBA" id="ARBA00023102"/>
    </source>
</evidence>
<evidence type="ECO:0000313" key="6">
    <source>
        <dbReference type="EMBL" id="SFJ98430.1"/>
    </source>
</evidence>
<dbReference type="Proteomes" id="UP000198755">
    <property type="component" value="Unassembled WGS sequence"/>
</dbReference>
<dbReference type="InterPro" id="IPR013785">
    <property type="entry name" value="Aldolase_TIM"/>
</dbReference>
<dbReference type="GO" id="GO:0003949">
    <property type="term" value="F:1-(5-phosphoribosyl)-5-[(5-phosphoribosylamino)methylideneamino]imidazole-4-carboxamide isomerase activity"/>
    <property type="evidence" value="ECO:0007669"/>
    <property type="project" value="InterPro"/>
</dbReference>
<evidence type="ECO:0000256" key="1">
    <source>
        <dbReference type="ARBA" id="ARBA00009667"/>
    </source>
</evidence>
<dbReference type="PANTHER" id="PTHR43090:SF2">
    <property type="entry name" value="1-(5-PHOSPHORIBOSYL)-5-[(5-PHOSPHORIBOSYLAMINO)METHYLIDENEAMINO] IMIDAZOLE-4-CARBOXAMIDE ISOMERASE"/>
    <property type="match status" value="1"/>
</dbReference>
<dbReference type="Gene3D" id="3.20.20.70">
    <property type="entry name" value="Aldolase class I"/>
    <property type="match status" value="1"/>
</dbReference>
<dbReference type="PANTHER" id="PTHR43090">
    <property type="entry name" value="1-(5-PHOSPHORIBOSYL)-5-[(5-PHOSPHORIBOSYLAMINO)METHYLIDENEAMINO] IMIDAZOLE-4-CARBOXAMIDE ISOMERASE"/>
    <property type="match status" value="1"/>
</dbReference>
<keyword evidence="2 5" id="KW-0028">Amino-acid biosynthesis</keyword>
<dbReference type="STRING" id="1612308.SAMN05444581_10192"/>
<dbReference type="InterPro" id="IPR006062">
    <property type="entry name" value="His_biosynth"/>
</dbReference>
<accession>A0A1I3VTE7</accession>
<reference evidence="6 7" key="1">
    <citation type="submission" date="2016-10" db="EMBL/GenBank/DDBJ databases">
        <authorList>
            <person name="de Groot N.N."/>
        </authorList>
    </citation>
    <scope>NUCLEOTIDE SEQUENCE [LARGE SCALE GENOMIC DNA]</scope>
    <source>
        <strain evidence="6 7">NE2</strain>
    </source>
</reference>
<dbReference type="SUPFAM" id="SSF51366">
    <property type="entry name" value="Ribulose-phoshate binding barrel"/>
    <property type="match status" value="1"/>
</dbReference>
<evidence type="ECO:0000313" key="7">
    <source>
        <dbReference type="Proteomes" id="UP000198755"/>
    </source>
</evidence>
<keyword evidence="6" id="KW-0413">Isomerase</keyword>
<organism evidence="6 7">
    <name type="scientific">Methylocapsa palsarum</name>
    <dbReference type="NCBI Taxonomy" id="1612308"/>
    <lineage>
        <taxon>Bacteria</taxon>
        <taxon>Pseudomonadati</taxon>
        <taxon>Pseudomonadota</taxon>
        <taxon>Alphaproteobacteria</taxon>
        <taxon>Hyphomicrobiales</taxon>
        <taxon>Beijerinckiaceae</taxon>
        <taxon>Methylocapsa</taxon>
    </lineage>
</organism>
<keyword evidence="3 5" id="KW-0368">Histidine biosynthesis</keyword>